<feature type="compositionally biased region" description="Basic and acidic residues" evidence="7">
    <location>
        <begin position="974"/>
        <end position="994"/>
    </location>
</feature>
<dbReference type="Pfam" id="PF21324">
    <property type="entry name" value="SHPRH_helical-2nd"/>
    <property type="match status" value="1"/>
</dbReference>
<keyword evidence="8" id="KW-0472">Membrane</keyword>
<feature type="transmembrane region" description="Helical" evidence="8">
    <location>
        <begin position="144"/>
        <end position="164"/>
    </location>
</feature>
<feature type="domain" description="Helicase C-terminal" evidence="11">
    <location>
        <begin position="1514"/>
        <end position="1689"/>
    </location>
</feature>
<keyword evidence="3 6" id="KW-0863">Zinc-finger</keyword>
<name>A0AAP0IZI8_9MAGN</name>
<dbReference type="InterPro" id="IPR011011">
    <property type="entry name" value="Znf_FYVE_PHD"/>
</dbReference>
<evidence type="ECO:0000313" key="13">
    <source>
        <dbReference type="Proteomes" id="UP001417504"/>
    </source>
</evidence>
<protein>
    <recommendedName>
        <fullName evidence="14">E3 ubiquitin-protein ligase SHPRH</fullName>
    </recommendedName>
</protein>
<dbReference type="InterPro" id="IPR001841">
    <property type="entry name" value="Znf_RING"/>
</dbReference>
<dbReference type="InterPro" id="IPR027417">
    <property type="entry name" value="P-loop_NTPase"/>
</dbReference>
<gene>
    <name evidence="12" type="ORF">Sjap_014384</name>
</gene>
<dbReference type="PANTHER" id="PTHR45865:SF1">
    <property type="entry name" value="E3 UBIQUITIN-PROTEIN LIGASE SHPRH"/>
    <property type="match status" value="1"/>
</dbReference>
<evidence type="ECO:0000259" key="10">
    <source>
        <dbReference type="PROSITE" id="PS51192"/>
    </source>
</evidence>
<dbReference type="CDD" id="cd18070">
    <property type="entry name" value="DEXQc_SHPRH"/>
    <property type="match status" value="1"/>
</dbReference>
<feature type="region of interest" description="Disordered" evidence="7">
    <location>
        <begin position="1227"/>
        <end position="1248"/>
    </location>
</feature>
<keyword evidence="8" id="KW-1133">Transmembrane helix</keyword>
<dbReference type="SMART" id="SM00490">
    <property type="entry name" value="HELICc"/>
    <property type="match status" value="1"/>
</dbReference>
<feature type="domain" description="Helicase ATP-binding" evidence="10">
    <location>
        <begin position="513"/>
        <end position="676"/>
    </location>
</feature>
<feature type="domain" description="RING-type" evidence="9">
    <location>
        <begin position="1416"/>
        <end position="1466"/>
    </location>
</feature>
<dbReference type="InterPro" id="IPR001965">
    <property type="entry name" value="Znf_PHD"/>
</dbReference>
<evidence type="ECO:0000256" key="1">
    <source>
        <dbReference type="ARBA" id="ARBA00008438"/>
    </source>
</evidence>
<proteinExistence type="inferred from homology"/>
<keyword evidence="5" id="KW-0862">Zinc</keyword>
<evidence type="ECO:0000256" key="3">
    <source>
        <dbReference type="ARBA" id="ARBA00022771"/>
    </source>
</evidence>
<keyword evidence="4" id="KW-0378">Hydrolase</keyword>
<feature type="transmembrane region" description="Helical" evidence="8">
    <location>
        <begin position="170"/>
        <end position="191"/>
    </location>
</feature>
<dbReference type="PROSITE" id="PS51194">
    <property type="entry name" value="HELICASE_CTER"/>
    <property type="match status" value="1"/>
</dbReference>
<dbReference type="GO" id="GO:0005524">
    <property type="term" value="F:ATP binding"/>
    <property type="evidence" value="ECO:0007669"/>
    <property type="project" value="InterPro"/>
</dbReference>
<dbReference type="Pfam" id="PF21325">
    <property type="entry name" value="SHPRH_helical-1st"/>
    <property type="match status" value="1"/>
</dbReference>
<keyword evidence="13" id="KW-1185">Reference proteome</keyword>
<evidence type="ECO:0000259" key="9">
    <source>
        <dbReference type="PROSITE" id="PS50089"/>
    </source>
</evidence>
<dbReference type="Pfam" id="PF00271">
    <property type="entry name" value="Helicase_C"/>
    <property type="match status" value="1"/>
</dbReference>
<dbReference type="Gene3D" id="3.40.50.10810">
    <property type="entry name" value="Tandem AAA-ATPase domain"/>
    <property type="match status" value="2"/>
</dbReference>
<keyword evidence="2" id="KW-0479">Metal-binding</keyword>
<evidence type="ECO:0008006" key="14">
    <source>
        <dbReference type="Google" id="ProtNLM"/>
    </source>
</evidence>
<dbReference type="SUPFAM" id="SSF52540">
    <property type="entry name" value="P-loop containing nucleoside triphosphate hydrolases"/>
    <property type="match status" value="2"/>
</dbReference>
<evidence type="ECO:0000256" key="7">
    <source>
        <dbReference type="SAM" id="MobiDB-lite"/>
    </source>
</evidence>
<dbReference type="Gene3D" id="3.30.40.10">
    <property type="entry name" value="Zinc/RING finger domain, C3HC4 (zinc finger)"/>
    <property type="match status" value="2"/>
</dbReference>
<accession>A0AAP0IZI8</accession>
<dbReference type="PROSITE" id="PS50089">
    <property type="entry name" value="ZF_RING_2"/>
    <property type="match status" value="1"/>
</dbReference>
<evidence type="ECO:0000256" key="4">
    <source>
        <dbReference type="ARBA" id="ARBA00022801"/>
    </source>
</evidence>
<dbReference type="Proteomes" id="UP001417504">
    <property type="component" value="Unassembled WGS sequence"/>
</dbReference>
<dbReference type="InterPro" id="IPR013083">
    <property type="entry name" value="Znf_RING/FYVE/PHD"/>
</dbReference>
<dbReference type="EMBL" id="JBBNAE010000005">
    <property type="protein sequence ID" value="KAK9124782.1"/>
    <property type="molecule type" value="Genomic_DNA"/>
</dbReference>
<dbReference type="GO" id="GO:0008270">
    <property type="term" value="F:zinc ion binding"/>
    <property type="evidence" value="ECO:0007669"/>
    <property type="project" value="UniProtKB-KW"/>
</dbReference>
<dbReference type="Pfam" id="PF00176">
    <property type="entry name" value="SNF2-rel_dom"/>
    <property type="match status" value="1"/>
</dbReference>
<evidence type="ECO:0000256" key="2">
    <source>
        <dbReference type="ARBA" id="ARBA00022723"/>
    </source>
</evidence>
<dbReference type="SMART" id="SM00487">
    <property type="entry name" value="DEXDc"/>
    <property type="match status" value="1"/>
</dbReference>
<evidence type="ECO:0000313" key="12">
    <source>
        <dbReference type="EMBL" id="KAK9124782.1"/>
    </source>
</evidence>
<dbReference type="SUPFAM" id="SSF57850">
    <property type="entry name" value="RING/U-box"/>
    <property type="match status" value="1"/>
</dbReference>
<comment type="similarity">
    <text evidence="1">Belongs to the SNF2/RAD54 helicase family. RAD16 subfamily.</text>
</comment>
<feature type="region of interest" description="Disordered" evidence="7">
    <location>
        <begin position="972"/>
        <end position="1000"/>
    </location>
</feature>
<sequence length="1733" mass="195954">MTDVDASEDGRGPTNEIWNATIELGIQSVLYACCMRTRDTRHEVPDSRELKLMFLEMHNRAISVKIRCMEVICGFLQQESKRLSTVFCLNDVIKREISALIGEISALITLKRGVRIEVCILSPGDFTGPLMPGEKTQSMTWSDFYVHVLCFITIFMHAITFISPHSYVCFYPHLLSIIFLGFPLHPSLPFFSFSQSDLLMHRFAIYMSRCFIISCEHLFGVVTKTLDLNKFMEVVAFDRPLKQTHPFTPHQSIIGVDAQVERGGSQPVSTNQSKFDATEFYEAIKPSKLEPELEDELPDLLPHLRPYQRRAAYWMVQREKGPFHSSHNLSFRPLSVPIHFLNTNSRMFYNPFSGNISMHPISSSSYVCGGILADEMGLGKTVELLACIFAHRRPPSKHSVIFDDEAEATIVQKNNLKRLKRERIECICGAVSESPKYQGIWVQCDVCDAWQHADCVGYSPRRHSKSEENSKGRSYEKNLTVKLANQSKKKNSSHIIDTDGTYVCQLCLELNQAAQLPVNTGATLIVCPSPILHQWHAEITRHTKPGSLKTCVYEGVRNASLSAAAAVDITELVNADIVLTTYDVLKEDLSHDSDRHEGDRRFMRFKKRYPVLPTPLTKIFWWRICLDEAQMVEGNTTGATEMAMRLSTKCRWCISGTPIQRSLDDLYGLLRFLNATPFEVHRWWLEVIRVPYERKEAGAIEFTHMFFKQIMWRSSKFHVTDELELPLQEECITWLFFSPIEAHFYQRQHETCASYACEVIESFKNEIHKKKFHGSEPNDTSSDIILTPTEAAKLLRSLLKLRQACCHPQVGSSGLRSMQQTPMTMEEILEVLVGKTKIEGEDALRKLVVALNGMAGIAIIEKDLSRALSLYEEALTLAEEHSNDFRLDPLLNLHIHHNLAEILSVTSGCLQSFQYVKGLGHANNDEKCSGDSELDEHPVKKRNIDIGQSLELPSSLGHKLPAFSSSGMTLNVSGEKRSSDGCGKNEDYEEKQSGDEEFDQDPVKRRKIIAVVISSSSRDINYARQTCEDIKLKYLSVFISKLSLAQLEFRNSYLQVCNALDDRQSQNADWWLESINHVEQHKDLSEELIGKVSEAVYGTLNRSKPTRIAARFRSISGLKYLIQTSIDSLETSRKVLLERLLEVDKTMEEPRDEDVERVRYCRNCHDNADGPICVLCEMDELFQLYGARLFGVTKGDVGGMIASAEEAVDLQRKRSALNQFFWALSRPDKGSSSNVSGEENKKQRDVGGKVVVSRSPSELEIVLKAMKSCSKSWLGRDSILAANKQLRLFEVMRKEYAHARSLATAQAQILRAHDEIKMALSRLRLRETKKDTAIDALTPEELIPANVQFTSEKFLSLSLLSRVKGQLRYLKGLACSKHKTELGNTSSMQIDAVNLLTAAHTGEHVERICKADFDLCPICHESLDKQRMVFQCGHVTCCKCLFAMTEKRISPHGKSREKWVMCPTCRQHTDFRNIALADDRGKACNHNIPNRFQDSKKPEATINVQGSYGTKIEAVVRRILWVKFTDPDGKVLVFSSWNDVLDVLEHALSANDISFVRMKGGRKSHIAISKFKGENTCTRTDGGSEHQQEKRSFQVLLLLIQHGANGLNLLEAQHVILIEPLLNPAAEAQAISRIHRIGQHKTTLVHRFMVKDTVEESIYSLNRSRITNSTLTRNTKNLNHTVLTLKDVESLFSSAIPANQPDDDCPATKSLRHLPPAVAAALAAERRWKEGSV</sequence>
<dbReference type="InterPro" id="IPR000330">
    <property type="entry name" value="SNF2_N"/>
</dbReference>
<feature type="compositionally biased region" description="Basic and acidic residues" evidence="7">
    <location>
        <begin position="1238"/>
        <end position="1247"/>
    </location>
</feature>
<dbReference type="InterPro" id="IPR038718">
    <property type="entry name" value="SNF2-like_sf"/>
</dbReference>
<dbReference type="Gene3D" id="3.40.50.300">
    <property type="entry name" value="P-loop containing nucleotide triphosphate hydrolases"/>
    <property type="match status" value="1"/>
</dbReference>
<dbReference type="GO" id="GO:0016787">
    <property type="term" value="F:hydrolase activity"/>
    <property type="evidence" value="ECO:0007669"/>
    <property type="project" value="UniProtKB-KW"/>
</dbReference>
<dbReference type="CDD" id="cd15517">
    <property type="entry name" value="PHD_TCF19_like"/>
    <property type="match status" value="1"/>
</dbReference>
<dbReference type="InterPro" id="IPR049730">
    <property type="entry name" value="SNF2/RAD54-like_C"/>
</dbReference>
<reference evidence="12 13" key="1">
    <citation type="submission" date="2024-01" db="EMBL/GenBank/DDBJ databases">
        <title>Genome assemblies of Stephania.</title>
        <authorList>
            <person name="Yang L."/>
        </authorList>
    </citation>
    <scope>NUCLEOTIDE SEQUENCE [LARGE SCALE GENOMIC DNA]</scope>
    <source>
        <strain evidence="12">QJT</strain>
        <tissue evidence="12">Leaf</tissue>
    </source>
</reference>
<dbReference type="SMART" id="SM00184">
    <property type="entry name" value="RING"/>
    <property type="match status" value="1"/>
</dbReference>
<organism evidence="12 13">
    <name type="scientific">Stephania japonica</name>
    <dbReference type="NCBI Taxonomy" id="461633"/>
    <lineage>
        <taxon>Eukaryota</taxon>
        <taxon>Viridiplantae</taxon>
        <taxon>Streptophyta</taxon>
        <taxon>Embryophyta</taxon>
        <taxon>Tracheophyta</taxon>
        <taxon>Spermatophyta</taxon>
        <taxon>Magnoliopsida</taxon>
        <taxon>Ranunculales</taxon>
        <taxon>Menispermaceae</taxon>
        <taxon>Menispermoideae</taxon>
        <taxon>Cissampelideae</taxon>
        <taxon>Stephania</taxon>
    </lineage>
</organism>
<dbReference type="SUPFAM" id="SSF57903">
    <property type="entry name" value="FYVE/PHD zinc finger"/>
    <property type="match status" value="1"/>
</dbReference>
<evidence type="ECO:0000256" key="8">
    <source>
        <dbReference type="SAM" id="Phobius"/>
    </source>
</evidence>
<dbReference type="InterPro" id="IPR048695">
    <property type="entry name" value="SHPRH_helical_2nd"/>
</dbReference>
<dbReference type="SMART" id="SM00249">
    <property type="entry name" value="PHD"/>
    <property type="match status" value="1"/>
</dbReference>
<feature type="transmembrane region" description="Helical" evidence="8">
    <location>
        <begin position="203"/>
        <end position="222"/>
    </location>
</feature>
<dbReference type="InterPro" id="IPR048686">
    <property type="entry name" value="SHPRH_helical_1st"/>
</dbReference>
<dbReference type="CDD" id="cd18793">
    <property type="entry name" value="SF2_C_SNF"/>
    <property type="match status" value="1"/>
</dbReference>
<dbReference type="PROSITE" id="PS51192">
    <property type="entry name" value="HELICASE_ATP_BIND_1"/>
    <property type="match status" value="1"/>
</dbReference>
<comment type="caution">
    <text evidence="12">The sequence shown here is derived from an EMBL/GenBank/DDBJ whole genome shotgun (WGS) entry which is preliminary data.</text>
</comment>
<dbReference type="InterPro" id="IPR014001">
    <property type="entry name" value="Helicase_ATP-bd"/>
</dbReference>
<evidence type="ECO:0000256" key="5">
    <source>
        <dbReference type="ARBA" id="ARBA00022833"/>
    </source>
</evidence>
<evidence type="ECO:0000259" key="11">
    <source>
        <dbReference type="PROSITE" id="PS51194"/>
    </source>
</evidence>
<dbReference type="InterPro" id="IPR001650">
    <property type="entry name" value="Helicase_C-like"/>
</dbReference>
<keyword evidence="8" id="KW-0812">Transmembrane</keyword>
<dbReference type="PANTHER" id="PTHR45865">
    <property type="entry name" value="E3 UBIQUITIN-PROTEIN LIGASE SHPRH FAMILY MEMBER"/>
    <property type="match status" value="1"/>
</dbReference>
<dbReference type="InterPro" id="IPR052583">
    <property type="entry name" value="ATP-helicase/E3_Ub-Ligase"/>
</dbReference>
<evidence type="ECO:0000256" key="6">
    <source>
        <dbReference type="PROSITE-ProRule" id="PRU00175"/>
    </source>
</evidence>